<evidence type="ECO:0000313" key="1">
    <source>
        <dbReference type="EMBL" id="SFG35634.1"/>
    </source>
</evidence>
<protein>
    <submittedName>
        <fullName evidence="1">DNA-directed RNA polymerase specialized sigma subunit, sigma24 family</fullName>
    </submittedName>
</protein>
<dbReference type="AlphaFoldDB" id="A0A1I2R4K3"/>
<dbReference type="EMBL" id="FOOX01000004">
    <property type="protein sequence ID" value="SFG35634.1"/>
    <property type="molecule type" value="Genomic_DNA"/>
</dbReference>
<dbReference type="InterPro" id="IPR013324">
    <property type="entry name" value="RNA_pol_sigma_r3/r4-like"/>
</dbReference>
<keyword evidence="2" id="KW-1185">Reference proteome</keyword>
<name>A0A1I2R4K3_9FIRM</name>
<proteinExistence type="predicted"/>
<keyword evidence="1" id="KW-0804">Transcription</keyword>
<keyword evidence="1" id="KW-0240">DNA-directed RNA polymerase</keyword>
<dbReference type="InterPro" id="IPR036388">
    <property type="entry name" value="WH-like_DNA-bd_sf"/>
</dbReference>
<dbReference type="OrthoDB" id="9784984at2"/>
<accession>A0A1I2R4K3</accession>
<dbReference type="GO" id="GO:0000428">
    <property type="term" value="C:DNA-directed RNA polymerase complex"/>
    <property type="evidence" value="ECO:0007669"/>
    <property type="project" value="UniProtKB-KW"/>
</dbReference>
<reference evidence="2" key="1">
    <citation type="submission" date="2016-10" db="EMBL/GenBank/DDBJ databases">
        <authorList>
            <person name="Varghese N."/>
            <person name="Submissions S."/>
        </authorList>
    </citation>
    <scope>NUCLEOTIDE SEQUENCE [LARGE SCALE GENOMIC DNA]</scope>
    <source>
        <strain evidence="2">DSM 17038</strain>
    </source>
</reference>
<sequence length="147" mass="16524">MPEKSSLVNDLDQLIIQVYTAGFYLTGHREKAEQLSALVFDKFSLPGFKTNKNLVWLLFCHVFRQYCEEQEEIGMNTTCSESHFLSGVELIQRALLELPPRERVAVILKYKVGLDCGEIAGCMDCSTNHVLGLLAAGKDKLRSKLSL</sequence>
<evidence type="ECO:0000313" key="2">
    <source>
        <dbReference type="Proteomes" id="UP000199337"/>
    </source>
</evidence>
<dbReference type="RefSeq" id="WP_092470052.1">
    <property type="nucleotide sequence ID" value="NZ_FOOX01000004.1"/>
</dbReference>
<dbReference type="SUPFAM" id="SSF88659">
    <property type="entry name" value="Sigma3 and sigma4 domains of RNA polymerase sigma factors"/>
    <property type="match status" value="1"/>
</dbReference>
<dbReference type="Proteomes" id="UP000199337">
    <property type="component" value="Unassembled WGS sequence"/>
</dbReference>
<gene>
    <name evidence="1" type="ORF">SAMN05660649_01396</name>
</gene>
<organism evidence="1 2">
    <name type="scientific">Desulfotruncus arcticus DSM 17038</name>
    <dbReference type="NCBI Taxonomy" id="1121424"/>
    <lineage>
        <taxon>Bacteria</taxon>
        <taxon>Bacillati</taxon>
        <taxon>Bacillota</taxon>
        <taxon>Clostridia</taxon>
        <taxon>Eubacteriales</taxon>
        <taxon>Desulfallaceae</taxon>
        <taxon>Desulfotruncus</taxon>
    </lineage>
</organism>
<dbReference type="STRING" id="341036.SAMN05660649_01396"/>
<dbReference type="Gene3D" id="1.10.10.10">
    <property type="entry name" value="Winged helix-like DNA-binding domain superfamily/Winged helix DNA-binding domain"/>
    <property type="match status" value="1"/>
</dbReference>